<accession>A0A1A9KAA0</accession>
<dbReference type="EMBL" id="CP015878">
    <property type="protein sequence ID" value="ANI14706.1"/>
    <property type="molecule type" value="Genomic_DNA"/>
</dbReference>
<evidence type="ECO:0000256" key="1">
    <source>
        <dbReference type="ARBA" id="ARBA00022964"/>
    </source>
</evidence>
<dbReference type="CDD" id="cd06992">
    <property type="entry name" value="cupin_GDO-like_C"/>
    <property type="match status" value="1"/>
</dbReference>
<dbReference type="SUPFAM" id="SSF51182">
    <property type="entry name" value="RmlC-like cupins"/>
    <property type="match status" value="1"/>
</dbReference>
<dbReference type="PANTHER" id="PTHR41517:SF1">
    <property type="entry name" value="CUPIN"/>
    <property type="match status" value="1"/>
</dbReference>
<dbReference type="Proteomes" id="UP000077748">
    <property type="component" value="Chromosome"/>
</dbReference>
<dbReference type="InterPro" id="IPR011051">
    <property type="entry name" value="RmlC_Cupin_sf"/>
</dbReference>
<organism evidence="4 5">
    <name type="scientific">Pseudomonas citronellolis</name>
    <dbReference type="NCBI Taxonomy" id="53408"/>
    <lineage>
        <taxon>Bacteria</taxon>
        <taxon>Pseudomonadati</taxon>
        <taxon>Pseudomonadota</taxon>
        <taxon>Gammaproteobacteria</taxon>
        <taxon>Pseudomonadales</taxon>
        <taxon>Pseudomonadaceae</taxon>
        <taxon>Pseudomonas</taxon>
    </lineage>
</organism>
<dbReference type="Gene3D" id="2.60.120.10">
    <property type="entry name" value="Jelly Rolls"/>
    <property type="match status" value="1"/>
</dbReference>
<dbReference type="RefSeq" id="WP_064582778.1">
    <property type="nucleotide sequence ID" value="NZ_CP015878.1"/>
</dbReference>
<dbReference type="PANTHER" id="PTHR41517">
    <property type="entry name" value="1,2-DIOXYGENASE PROTEIN-RELATED"/>
    <property type="match status" value="1"/>
</dbReference>
<feature type="domain" description="Cupin type-2" evidence="3">
    <location>
        <begin position="256"/>
        <end position="318"/>
    </location>
</feature>
<evidence type="ECO:0000313" key="4">
    <source>
        <dbReference type="EMBL" id="ANI14706.1"/>
    </source>
</evidence>
<keyword evidence="1 4" id="KW-0223">Dioxygenase</keyword>
<reference evidence="4 5" key="1">
    <citation type="submission" date="2016-05" db="EMBL/GenBank/DDBJ databases">
        <title>Genome Sequence of Pseudomonas citronellolis Strain SJTE-3, an Estrogens and Persistent Organic Pollutants degradation strain.</title>
        <authorList>
            <person name="Liang R."/>
        </authorList>
    </citation>
    <scope>NUCLEOTIDE SEQUENCE [LARGE SCALE GENOMIC DNA]</scope>
    <source>
        <strain evidence="4 5">SJTE-3</strain>
    </source>
</reference>
<dbReference type="GO" id="GO:0051213">
    <property type="term" value="F:dioxygenase activity"/>
    <property type="evidence" value="ECO:0007669"/>
    <property type="project" value="UniProtKB-KW"/>
</dbReference>
<dbReference type="InterPro" id="IPR014710">
    <property type="entry name" value="RmlC-like_jellyroll"/>
</dbReference>
<protein>
    <submittedName>
        <fullName evidence="4">Gentisate 1,2-dioxygenase</fullName>
    </submittedName>
</protein>
<keyword evidence="2" id="KW-0560">Oxidoreductase</keyword>
<dbReference type="InterPro" id="IPR047183">
    <property type="entry name" value="GDO-like"/>
</dbReference>
<evidence type="ECO:0000259" key="3">
    <source>
        <dbReference type="Pfam" id="PF07883"/>
    </source>
</evidence>
<dbReference type="InterPro" id="IPR013096">
    <property type="entry name" value="Cupin_2"/>
</dbReference>
<dbReference type="AlphaFoldDB" id="A0A1A9KAA0"/>
<sequence>MTIHAFRELIGHDNMMPLWEVLRGLTPREPRQVDEPAVWRAETIRRNMKMACEVISAEDAERRVLVLENPARRGKSQATSSLYAGIQMILPGEVAPSHRHTASALRLILSGQGGYTTVRGEKVPMSPGDFVITPTDVYHDHGAEGDEPVMWLDGLDVPLVQLLNAGFSADDPQVRQPLSHPTGDANARFAAGLRPVGEQASGPVSPLFHYPYARTRAALEQLALARDWDECDGIKLMFANPTNGLSPIRSMGAFMQLFPAGFSGSPFRETDGAVCCVVEGSLRVRIGDEDFTAHKDDVFVIPGWAWRSFETDGQCVLFSFSDRPLQEHLGFWRSEKKTSEETIQE</sequence>
<evidence type="ECO:0000313" key="5">
    <source>
        <dbReference type="Proteomes" id="UP000077748"/>
    </source>
</evidence>
<name>A0A1A9KAA0_9PSED</name>
<dbReference type="Pfam" id="PF07883">
    <property type="entry name" value="Cupin_2"/>
    <property type="match status" value="2"/>
</dbReference>
<evidence type="ECO:0000256" key="2">
    <source>
        <dbReference type="ARBA" id="ARBA00023002"/>
    </source>
</evidence>
<gene>
    <name evidence="4" type="ORF">A9C11_12220</name>
</gene>
<dbReference type="CDD" id="cd02216">
    <property type="entry name" value="cupin_GDO-like_N"/>
    <property type="match status" value="1"/>
</dbReference>
<proteinExistence type="predicted"/>
<feature type="domain" description="Cupin type-2" evidence="3">
    <location>
        <begin position="86"/>
        <end position="153"/>
    </location>
</feature>